<proteinExistence type="predicted"/>
<evidence type="ECO:0000313" key="2">
    <source>
        <dbReference type="Proteomes" id="UP000770015"/>
    </source>
</evidence>
<dbReference type="InterPro" id="IPR011042">
    <property type="entry name" value="6-blade_b-propeller_TolB-like"/>
</dbReference>
<dbReference type="Gene3D" id="2.120.10.30">
    <property type="entry name" value="TolB, C-terminal domain"/>
    <property type="match status" value="1"/>
</dbReference>
<sequence>MRLPAFVALLSASTTTQKAQHPLLYEPEAGISDSRGFPPHPEPEPIAVRELPLPPVAPSTAVGACSKDINPSRTGCIARDIDFSDFQTGGFLPDNRHVVVKVPFVGAPDSQDPAGIYTGVQLILVKTDNTTFPNGDAWKCITCGVPTKNAAGNTGRFDYPQPFHDGRRILAGDNVIECDFDLASNDCSPEHVEIIPLRWNTAVDGAGPGGAMRELRLHPDNVHIGWSSFDFSSGRIGQACYFGKLEFNPAPKVGEPGVRRYDVEKVTLLLDSTGKQTVAVDPHDPKLLTIDPTAISVGELRGFSGDGLEATYIGYPEESSNIDVFAINLVNGTVRRLTSHPEYVDPVDISPDSQWTVVMDTRGTGRQMFMSGLRHVPPLTDLVTAAATSSVRNNGQRRFFQPWLIDRHGDRGSYFGQRINAAGDGVPGNGDINDPEWNGMADPKWSPDGSQIVYGQALTVAPACGGPNPLPCYNSTAQGGRTMRVMLAHLTTREPQPRKPLAPVPDSVPWGIPYTPGQKLPDLLSIAAGNYTLKGKSSGWANVTIVNDERGLPEAVAAAYHEFSDDGRNFLRGREFVTVRYPAPVLAQVAWYSDLEQTGPEGGVKKTSRGGFHFTIDVGINIFEANGTLSTVVGGVEYQQPADRT</sequence>
<name>A0A9P9A9F0_9PEZI</name>
<reference evidence="1" key="1">
    <citation type="journal article" date="2021" name="Nat. Commun.">
        <title>Genetic determinants of endophytism in the Arabidopsis root mycobiome.</title>
        <authorList>
            <person name="Mesny F."/>
            <person name="Miyauchi S."/>
            <person name="Thiergart T."/>
            <person name="Pickel B."/>
            <person name="Atanasova L."/>
            <person name="Karlsson M."/>
            <person name="Huettel B."/>
            <person name="Barry K.W."/>
            <person name="Haridas S."/>
            <person name="Chen C."/>
            <person name="Bauer D."/>
            <person name="Andreopoulos W."/>
            <person name="Pangilinan J."/>
            <person name="LaButti K."/>
            <person name="Riley R."/>
            <person name="Lipzen A."/>
            <person name="Clum A."/>
            <person name="Drula E."/>
            <person name="Henrissat B."/>
            <person name="Kohler A."/>
            <person name="Grigoriev I.V."/>
            <person name="Martin F.M."/>
            <person name="Hacquard S."/>
        </authorList>
    </citation>
    <scope>NUCLEOTIDE SEQUENCE</scope>
    <source>
        <strain evidence="1">MPI-SDFR-AT-0117</strain>
    </source>
</reference>
<dbReference type="EMBL" id="JAGSXJ010000014">
    <property type="protein sequence ID" value="KAH6685754.1"/>
    <property type="molecule type" value="Genomic_DNA"/>
</dbReference>
<keyword evidence="1" id="KW-0378">Hydrolase</keyword>
<dbReference type="SUPFAM" id="SSF82171">
    <property type="entry name" value="DPP6 N-terminal domain-like"/>
    <property type="match status" value="1"/>
</dbReference>
<dbReference type="AlphaFoldDB" id="A0A9P9A9F0"/>
<comment type="caution">
    <text evidence="1">The sequence shown here is derived from an EMBL/GenBank/DDBJ whole genome shotgun (WGS) entry which is preliminary data.</text>
</comment>
<dbReference type="GO" id="GO:0016787">
    <property type="term" value="F:hydrolase activity"/>
    <property type="evidence" value="ECO:0007669"/>
    <property type="project" value="UniProtKB-KW"/>
</dbReference>
<accession>A0A9P9A9F0</accession>
<dbReference type="OrthoDB" id="10265322at2759"/>
<keyword evidence="2" id="KW-1185">Reference proteome</keyword>
<gene>
    <name evidence="1" type="ORF">F5X68DRAFT_16840</name>
</gene>
<protein>
    <submittedName>
        <fullName evidence="1">Saponin hydrolase</fullName>
    </submittedName>
</protein>
<organism evidence="1 2">
    <name type="scientific">Plectosphaerella plurivora</name>
    <dbReference type="NCBI Taxonomy" id="936078"/>
    <lineage>
        <taxon>Eukaryota</taxon>
        <taxon>Fungi</taxon>
        <taxon>Dikarya</taxon>
        <taxon>Ascomycota</taxon>
        <taxon>Pezizomycotina</taxon>
        <taxon>Sordariomycetes</taxon>
        <taxon>Hypocreomycetidae</taxon>
        <taxon>Glomerellales</taxon>
        <taxon>Plectosphaerellaceae</taxon>
        <taxon>Plectosphaerella</taxon>
    </lineage>
</organism>
<evidence type="ECO:0000313" key="1">
    <source>
        <dbReference type="EMBL" id="KAH6685754.1"/>
    </source>
</evidence>
<dbReference type="Proteomes" id="UP000770015">
    <property type="component" value="Unassembled WGS sequence"/>
</dbReference>